<dbReference type="PANTHER" id="PTHR45760">
    <property type="entry name" value="FI19922P1-RELATED"/>
    <property type="match status" value="1"/>
</dbReference>
<keyword evidence="4" id="KW-0812">Transmembrane</keyword>
<gene>
    <name evidence="10" type="ORF">M569_16561</name>
</gene>
<sequence length="71" mass="8046">MVPSNLPRKDPRRALNMTTRQTLWEIYRDGGVRGLFAGASPRVARAGPSVGIVVSFYEIVKYTLRYLHPDQ</sequence>
<reference evidence="10 11" key="1">
    <citation type="journal article" date="2013" name="BMC Genomics">
        <title>The miniature genome of a carnivorous plant Genlisea aurea contains a low number of genes and short non-coding sequences.</title>
        <authorList>
            <person name="Leushkin E.V."/>
            <person name="Sutormin R.A."/>
            <person name="Nabieva E.R."/>
            <person name="Penin A.A."/>
            <person name="Kondrashov A.S."/>
            <person name="Logacheva M.D."/>
        </authorList>
    </citation>
    <scope>NUCLEOTIDE SEQUENCE [LARGE SCALE GENOMIC DNA]</scope>
</reference>
<evidence type="ECO:0000256" key="6">
    <source>
        <dbReference type="ARBA" id="ARBA00022792"/>
    </source>
</evidence>
<evidence type="ECO:0000256" key="8">
    <source>
        <dbReference type="ARBA" id="ARBA00023128"/>
    </source>
</evidence>
<keyword evidence="3" id="KW-0813">Transport</keyword>
<evidence type="ECO:0000256" key="4">
    <source>
        <dbReference type="ARBA" id="ARBA00022692"/>
    </source>
</evidence>
<dbReference type="AlphaFoldDB" id="S8BUI1"/>
<comment type="similarity">
    <text evidence="2">Belongs to the mitochondrial carrier (TC 2.A.29) family.</text>
</comment>
<evidence type="ECO:0000256" key="5">
    <source>
        <dbReference type="ARBA" id="ARBA00022737"/>
    </source>
</evidence>
<keyword evidence="5" id="KW-0677">Repeat</keyword>
<evidence type="ECO:0000256" key="2">
    <source>
        <dbReference type="ARBA" id="ARBA00006375"/>
    </source>
</evidence>
<dbReference type="SUPFAM" id="SSF103506">
    <property type="entry name" value="Mitochondrial carrier"/>
    <property type="match status" value="1"/>
</dbReference>
<organism evidence="10 11">
    <name type="scientific">Genlisea aurea</name>
    <dbReference type="NCBI Taxonomy" id="192259"/>
    <lineage>
        <taxon>Eukaryota</taxon>
        <taxon>Viridiplantae</taxon>
        <taxon>Streptophyta</taxon>
        <taxon>Embryophyta</taxon>
        <taxon>Tracheophyta</taxon>
        <taxon>Spermatophyta</taxon>
        <taxon>Magnoliopsida</taxon>
        <taxon>eudicotyledons</taxon>
        <taxon>Gunneridae</taxon>
        <taxon>Pentapetalae</taxon>
        <taxon>asterids</taxon>
        <taxon>lamiids</taxon>
        <taxon>Lamiales</taxon>
        <taxon>Lentibulariaceae</taxon>
        <taxon>Genlisea</taxon>
    </lineage>
</organism>
<dbReference type="InterPro" id="IPR045315">
    <property type="entry name" value="Mtm1-like"/>
</dbReference>
<dbReference type="OrthoDB" id="1747031at2759"/>
<dbReference type="EMBL" id="AUSU01009389">
    <property type="protein sequence ID" value="EPS58255.1"/>
    <property type="molecule type" value="Genomic_DNA"/>
</dbReference>
<keyword evidence="7" id="KW-1133">Transmembrane helix</keyword>
<keyword evidence="8" id="KW-0496">Mitochondrion</keyword>
<evidence type="ECO:0000313" key="10">
    <source>
        <dbReference type="EMBL" id="EPS58255.1"/>
    </source>
</evidence>
<evidence type="ECO:0000256" key="7">
    <source>
        <dbReference type="ARBA" id="ARBA00022989"/>
    </source>
</evidence>
<dbReference type="Pfam" id="PF00153">
    <property type="entry name" value="Mito_carr"/>
    <property type="match status" value="1"/>
</dbReference>
<comment type="caution">
    <text evidence="10">The sequence shown here is derived from an EMBL/GenBank/DDBJ whole genome shotgun (WGS) entry which is preliminary data.</text>
</comment>
<evidence type="ECO:0000256" key="9">
    <source>
        <dbReference type="ARBA" id="ARBA00023136"/>
    </source>
</evidence>
<dbReference type="Proteomes" id="UP000015453">
    <property type="component" value="Unassembled WGS sequence"/>
</dbReference>
<comment type="subcellular location">
    <subcellularLocation>
        <location evidence="1">Mitochondrion inner membrane</location>
        <topology evidence="1">Multi-pass membrane protein</topology>
    </subcellularLocation>
</comment>
<dbReference type="GO" id="GO:1990542">
    <property type="term" value="P:mitochondrial transmembrane transport"/>
    <property type="evidence" value="ECO:0007669"/>
    <property type="project" value="InterPro"/>
</dbReference>
<keyword evidence="6" id="KW-0999">Mitochondrion inner membrane</keyword>
<keyword evidence="9" id="KW-0472">Membrane</keyword>
<evidence type="ECO:0008006" key="12">
    <source>
        <dbReference type="Google" id="ProtNLM"/>
    </source>
</evidence>
<name>S8BUI1_9LAMI</name>
<evidence type="ECO:0000256" key="3">
    <source>
        <dbReference type="ARBA" id="ARBA00022448"/>
    </source>
</evidence>
<dbReference type="InterPro" id="IPR018108">
    <property type="entry name" value="MCP_transmembrane"/>
</dbReference>
<dbReference type="InterPro" id="IPR023395">
    <property type="entry name" value="MCP_dom_sf"/>
</dbReference>
<accession>S8BUI1</accession>
<evidence type="ECO:0000313" key="11">
    <source>
        <dbReference type="Proteomes" id="UP000015453"/>
    </source>
</evidence>
<evidence type="ECO:0000256" key="1">
    <source>
        <dbReference type="ARBA" id="ARBA00004448"/>
    </source>
</evidence>
<keyword evidence="11" id="KW-1185">Reference proteome</keyword>
<protein>
    <recommendedName>
        <fullName evidence="12">Mitochondrial carrier protein</fullName>
    </recommendedName>
</protein>
<dbReference type="GO" id="GO:0005743">
    <property type="term" value="C:mitochondrial inner membrane"/>
    <property type="evidence" value="ECO:0007669"/>
    <property type="project" value="UniProtKB-SubCell"/>
</dbReference>
<proteinExistence type="inferred from homology"/>
<dbReference type="Gene3D" id="1.50.40.10">
    <property type="entry name" value="Mitochondrial carrier domain"/>
    <property type="match status" value="1"/>
</dbReference>
<dbReference type="PANTHER" id="PTHR45760:SF2">
    <property type="entry name" value="FI19922P1-RELATED"/>
    <property type="match status" value="1"/>
</dbReference>